<gene>
    <name evidence="1" type="ORF">GJJ30_31130</name>
</gene>
<comment type="caution">
    <text evidence="1">The sequence shown here is derived from an EMBL/GenBank/DDBJ whole genome shotgun (WGS) entry which is preliminary data.</text>
</comment>
<dbReference type="AlphaFoldDB" id="A0A7K0EVE2"/>
<keyword evidence="2" id="KW-1185">Reference proteome</keyword>
<proteinExistence type="predicted"/>
<name>A0A7K0EVE2_9BACT</name>
<evidence type="ECO:0000313" key="1">
    <source>
        <dbReference type="EMBL" id="MRS65780.1"/>
    </source>
</evidence>
<reference evidence="1 2" key="1">
    <citation type="journal article" date="2018" name="Antonie Van Leeuwenhoek">
        <title>Larkinella terrae sp. nov., isolated from soil on Jeju Island, South Korea.</title>
        <authorList>
            <person name="Ten L.N."/>
            <person name="Jeon J."/>
            <person name="Park S.J."/>
            <person name="Park S."/>
            <person name="Lee S.Y."/>
            <person name="Kim M.K."/>
            <person name="Jung H.Y."/>
        </authorList>
    </citation>
    <scope>NUCLEOTIDE SEQUENCE [LARGE SCALE GENOMIC DNA]</scope>
    <source>
        <strain evidence="1 2">KCTC 52001</strain>
    </source>
</reference>
<protein>
    <submittedName>
        <fullName evidence="1">Uncharacterized protein</fullName>
    </submittedName>
</protein>
<dbReference type="EMBL" id="WJXZ01000018">
    <property type="protein sequence ID" value="MRS65780.1"/>
    <property type="molecule type" value="Genomic_DNA"/>
</dbReference>
<organism evidence="1 2">
    <name type="scientific">Larkinella terrae</name>
    <dbReference type="NCBI Taxonomy" id="2025311"/>
    <lineage>
        <taxon>Bacteria</taxon>
        <taxon>Pseudomonadati</taxon>
        <taxon>Bacteroidota</taxon>
        <taxon>Cytophagia</taxon>
        <taxon>Cytophagales</taxon>
        <taxon>Spirosomataceae</taxon>
        <taxon>Larkinella</taxon>
    </lineage>
</organism>
<dbReference type="Proteomes" id="UP000441754">
    <property type="component" value="Unassembled WGS sequence"/>
</dbReference>
<sequence>MIASIMLLTALAIDVMLPAFESVRKHFGLGSESTKTVQIVTFFFMGQLFTPSA</sequence>
<accession>A0A7K0EVE2</accession>
<evidence type="ECO:0000313" key="2">
    <source>
        <dbReference type="Proteomes" id="UP000441754"/>
    </source>
</evidence>